<keyword evidence="5" id="KW-1185">Reference proteome</keyword>
<dbReference type="eggNOG" id="arCOG02405">
    <property type="taxonomic scope" value="Archaea"/>
</dbReference>
<dbReference type="InterPro" id="IPR012336">
    <property type="entry name" value="Thioredoxin-like_fold"/>
</dbReference>
<feature type="transmembrane region" description="Helical" evidence="2">
    <location>
        <begin position="309"/>
        <end position="337"/>
    </location>
</feature>
<evidence type="ECO:0000256" key="1">
    <source>
        <dbReference type="ARBA" id="ARBA00007787"/>
    </source>
</evidence>
<evidence type="ECO:0000259" key="3">
    <source>
        <dbReference type="Pfam" id="PF13098"/>
    </source>
</evidence>
<dbReference type="InterPro" id="IPR036249">
    <property type="entry name" value="Thioredoxin-like_sf"/>
</dbReference>
<keyword evidence="2 4" id="KW-0812">Transmembrane</keyword>
<feature type="transmembrane region" description="Helical" evidence="2">
    <location>
        <begin position="237"/>
        <end position="259"/>
    </location>
</feature>
<feature type="domain" description="Thioredoxin-like fold" evidence="3">
    <location>
        <begin position="50"/>
        <end position="175"/>
    </location>
</feature>
<gene>
    <name evidence="4" type="ordered locus">Cmaq_1726</name>
</gene>
<keyword evidence="2" id="KW-1133">Transmembrane helix</keyword>
<dbReference type="EMBL" id="CP000852">
    <property type="protein sequence ID" value="ABW02549.1"/>
    <property type="molecule type" value="Genomic_DNA"/>
</dbReference>
<dbReference type="OrthoDB" id="115386at2157"/>
<dbReference type="HOGENOM" id="CLU_668355_0_0_2"/>
<protein>
    <submittedName>
        <fullName evidence="4">Cytochrome c biogenesis protein transmembrane region</fullName>
    </submittedName>
</protein>
<dbReference type="GeneID" id="5709782"/>
<dbReference type="STRING" id="397948.Cmaq_1726"/>
<feature type="transmembrane region" description="Helical" evidence="2">
    <location>
        <begin position="349"/>
        <end position="373"/>
    </location>
</feature>
<dbReference type="SUPFAM" id="SSF52833">
    <property type="entry name" value="Thioredoxin-like"/>
    <property type="match status" value="1"/>
</dbReference>
<dbReference type="AlphaFoldDB" id="A8MAH2"/>
<evidence type="ECO:0000313" key="4">
    <source>
        <dbReference type="EMBL" id="ABW02549.1"/>
    </source>
</evidence>
<dbReference type="InterPro" id="IPR051790">
    <property type="entry name" value="Cytochrome_c-biogenesis_DsbD"/>
</dbReference>
<evidence type="ECO:0000313" key="5">
    <source>
        <dbReference type="Proteomes" id="UP000001137"/>
    </source>
</evidence>
<organism evidence="4 5">
    <name type="scientific">Caldivirga maquilingensis (strain ATCC 700844 / DSM 13496 / JCM 10307 / IC-167)</name>
    <dbReference type="NCBI Taxonomy" id="397948"/>
    <lineage>
        <taxon>Archaea</taxon>
        <taxon>Thermoproteota</taxon>
        <taxon>Thermoprotei</taxon>
        <taxon>Thermoproteales</taxon>
        <taxon>Thermoproteaceae</taxon>
        <taxon>Caldivirga</taxon>
    </lineage>
</organism>
<comment type="similarity">
    <text evidence="1">Belongs to the glutaredoxin family.</text>
</comment>
<dbReference type="PANTHER" id="PTHR31272">
    <property type="entry name" value="CYTOCHROME C-TYPE BIOGENESIS PROTEIN HI_1454-RELATED"/>
    <property type="match status" value="1"/>
</dbReference>
<evidence type="ECO:0000256" key="2">
    <source>
        <dbReference type="SAM" id="Phobius"/>
    </source>
</evidence>
<dbReference type="RefSeq" id="WP_012186768.1">
    <property type="nucleotide sequence ID" value="NC_009954.1"/>
</dbReference>
<name>A8MAH2_CALMQ</name>
<dbReference type="Pfam" id="PF13098">
    <property type="entry name" value="Thioredoxin_2"/>
    <property type="match status" value="1"/>
</dbReference>
<dbReference type="Proteomes" id="UP000001137">
    <property type="component" value="Chromosome"/>
</dbReference>
<accession>A8MAH2</accession>
<dbReference type="Gene3D" id="3.40.30.10">
    <property type="entry name" value="Glutaredoxin"/>
    <property type="match status" value="1"/>
</dbReference>
<dbReference type="PANTHER" id="PTHR31272:SF9">
    <property type="entry name" value="BLL1027 PROTEIN"/>
    <property type="match status" value="1"/>
</dbReference>
<reference evidence="4 5" key="1">
    <citation type="submission" date="2007-10" db="EMBL/GenBank/DDBJ databases">
        <title>Complete sequence of Caldivirga maquilingensis IC-167.</title>
        <authorList>
            <consortium name="US DOE Joint Genome Institute"/>
            <person name="Copeland A."/>
            <person name="Lucas S."/>
            <person name="Lapidus A."/>
            <person name="Barry K."/>
            <person name="Glavina del Rio T."/>
            <person name="Dalin E."/>
            <person name="Tice H."/>
            <person name="Pitluck S."/>
            <person name="Saunders E."/>
            <person name="Brettin T."/>
            <person name="Bruce D."/>
            <person name="Detter J.C."/>
            <person name="Han C."/>
            <person name="Schmutz J."/>
            <person name="Larimer F."/>
            <person name="Land M."/>
            <person name="Hauser L."/>
            <person name="Kyrpides N."/>
            <person name="Ivanova N."/>
            <person name="Biddle J.F."/>
            <person name="Zhang Z."/>
            <person name="Fitz-Gibbon S.T."/>
            <person name="Lowe T.M."/>
            <person name="Saltikov C."/>
            <person name="House C.H."/>
            <person name="Richardson P."/>
        </authorList>
    </citation>
    <scope>NUCLEOTIDE SEQUENCE [LARGE SCALE GENOMIC DNA]</scope>
    <source>
        <strain evidence="5">ATCC 700844 / DSM 13496 / JCM 10307 / IC-167</strain>
    </source>
</reference>
<proteinExistence type="inferred from homology"/>
<dbReference type="KEGG" id="cma:Cmaq_1726"/>
<feature type="transmembrane region" description="Helical" evidence="2">
    <location>
        <begin position="385"/>
        <end position="408"/>
    </location>
</feature>
<keyword evidence="2" id="KW-0472">Membrane</keyword>
<feature type="transmembrane region" description="Helical" evidence="2">
    <location>
        <begin position="206"/>
        <end position="230"/>
    </location>
</feature>
<sequence>MKKRIVVIMLLTMLTGVALLTYALSVVRFGLVNAYLVTDPSSFQSILMNSNGKYLLIIYADSQCPACNYLKSYVLSNSTVASYVQSHYVPIYVDLDYQAAVSLTNINIMINGTVYLIEPINNEVTVRVYRTNTTQVVPFSVQATPTLLVAYDNDGALIVKEIILGAYPPQILMDILSLVHTNVIGTSLQRQGTASFTNIYTLALSYAAGLGSAIMPCALPALVSIALMALNRKINPIALFGGFLVFYIALGSLLSLIGLSGVTRSTLYIVSSIILILMGLVFLIPPLYRGFITFTSRVQNMGGKVKPGGLLADLTMGLVLTGLWLPCIGPIFAGVALGSILASQLTHNILMGVLTTAAFSLGFVTMASIVFTLANLGRRNISKVASIGSLIEKTAGIAMIILGVYLLMEAL</sequence>
<feature type="transmembrane region" description="Helical" evidence="2">
    <location>
        <begin position="265"/>
        <end position="288"/>
    </location>
</feature>